<feature type="transmembrane region" description="Helical" evidence="18">
    <location>
        <begin position="482"/>
        <end position="502"/>
    </location>
</feature>
<feature type="transmembrane region" description="Helical" evidence="18">
    <location>
        <begin position="450"/>
        <end position="470"/>
    </location>
</feature>
<evidence type="ECO:0000256" key="2">
    <source>
        <dbReference type="ARBA" id="ARBA00004448"/>
    </source>
</evidence>
<organism evidence="21">
    <name type="scientific">Trilophidia annulata</name>
    <dbReference type="NCBI Taxonomy" id="215063"/>
    <lineage>
        <taxon>Eukaryota</taxon>
        <taxon>Metazoa</taxon>
        <taxon>Ecdysozoa</taxon>
        <taxon>Arthropoda</taxon>
        <taxon>Hexapoda</taxon>
        <taxon>Insecta</taxon>
        <taxon>Pterygota</taxon>
        <taxon>Neoptera</taxon>
        <taxon>Polyneoptera</taxon>
        <taxon>Orthoptera</taxon>
        <taxon>Caelifera</taxon>
        <taxon>Acrididea</taxon>
        <taxon>Acridomorpha</taxon>
        <taxon>Acridoidea</taxon>
        <taxon>Acrididae</taxon>
        <taxon>Oedipodinae</taxon>
        <taxon>Trilophidia</taxon>
    </lineage>
</organism>
<feature type="transmembrane region" description="Helical" evidence="18">
    <location>
        <begin position="415"/>
        <end position="438"/>
    </location>
</feature>
<feature type="transmembrane region" description="Helical" evidence="18">
    <location>
        <begin position="292"/>
        <end position="314"/>
    </location>
</feature>
<evidence type="ECO:0000256" key="7">
    <source>
        <dbReference type="ARBA" id="ARBA00022692"/>
    </source>
</evidence>
<evidence type="ECO:0000256" key="14">
    <source>
        <dbReference type="ARBA" id="ARBA00023128"/>
    </source>
</evidence>
<feature type="transmembrane region" description="Helical" evidence="18">
    <location>
        <begin position="147"/>
        <end position="167"/>
    </location>
</feature>
<dbReference type="PANTHER" id="PTHR42829">
    <property type="entry name" value="NADH-UBIQUINONE OXIDOREDUCTASE CHAIN 5"/>
    <property type="match status" value="1"/>
</dbReference>
<keyword evidence="13" id="KW-0830">Ubiquinone</keyword>
<reference evidence="21" key="1">
    <citation type="journal article" date="2020" name="Mol. Phylogenet. Evol.">
        <title>Evolutionary rates of and selective constraints on the mitochondrial genomes of Orthoptera insects with different wing types.</title>
        <authorList>
            <person name="Chang H."/>
            <person name="Qiu Z."/>
            <person name="Yuan H."/>
            <person name="Wang X."/>
            <person name="Li X."/>
            <person name="Sun H."/>
            <person name="Guo X."/>
            <person name="Lu Y."/>
            <person name="Feng X."/>
            <person name="Majid M."/>
            <person name="Huang Y."/>
        </authorList>
    </citation>
    <scope>NUCLEOTIDE SEQUENCE</scope>
</reference>
<dbReference type="InterPro" id="IPR001750">
    <property type="entry name" value="ND/Mrp_TM"/>
</dbReference>
<feature type="transmembrane region" description="Helical" evidence="18">
    <location>
        <begin position="45"/>
        <end position="70"/>
    </location>
</feature>
<accession>A0A7L9QCU2</accession>
<evidence type="ECO:0000256" key="8">
    <source>
        <dbReference type="ARBA" id="ARBA00022792"/>
    </source>
</evidence>
<proteinExistence type="predicted"/>
<protein>
    <recommendedName>
        <fullName evidence="4">NADH-ubiquinone oxidoreductase chain 5</fullName>
        <ecNumber evidence="3">7.1.1.2</ecNumber>
    </recommendedName>
    <alternativeName>
        <fullName evidence="16">NADH dehydrogenase subunit 5</fullName>
    </alternativeName>
</protein>
<dbReference type="GO" id="GO:0042773">
    <property type="term" value="P:ATP synthesis coupled electron transport"/>
    <property type="evidence" value="ECO:0007669"/>
    <property type="project" value="InterPro"/>
</dbReference>
<feature type="domain" description="NADH:quinone oxidoreductase/Mrp antiporter transmembrane" evidence="19">
    <location>
        <begin position="102"/>
        <end position="386"/>
    </location>
</feature>
<comment type="function">
    <text evidence="1">Core subunit of the mitochondrial membrane respiratory chain NADH dehydrogenase (Complex I) that is believed to belong to the minimal assembly required for catalysis. Complex I functions in the transfer of electrons from NADH to the respiratory chain. The immediate electron acceptor for the enzyme is believed to be ubiquinone.</text>
</comment>
<dbReference type="GO" id="GO:0008137">
    <property type="term" value="F:NADH dehydrogenase (ubiquinone) activity"/>
    <property type="evidence" value="ECO:0007669"/>
    <property type="project" value="UniProtKB-EC"/>
</dbReference>
<keyword evidence="14 21" id="KW-0496">Mitochondrion</keyword>
<feature type="transmembrane region" description="Helical" evidence="18">
    <location>
        <begin position="522"/>
        <end position="542"/>
    </location>
</feature>
<keyword evidence="15 18" id="KW-0472">Membrane</keyword>
<dbReference type="Pfam" id="PF00361">
    <property type="entry name" value="Proton_antipo_M"/>
    <property type="match status" value="1"/>
</dbReference>
<comment type="subcellular location">
    <subcellularLocation>
        <location evidence="2">Mitochondrion inner membrane</location>
        <topology evidence="2">Multi-pass membrane protein</topology>
    </subcellularLocation>
</comment>
<evidence type="ECO:0000256" key="16">
    <source>
        <dbReference type="ARBA" id="ARBA00031027"/>
    </source>
</evidence>
<feature type="transmembrane region" description="Helical" evidence="18">
    <location>
        <begin position="82"/>
        <end position="101"/>
    </location>
</feature>
<evidence type="ECO:0000256" key="15">
    <source>
        <dbReference type="ARBA" id="ARBA00023136"/>
    </source>
</evidence>
<feature type="transmembrane region" description="Helical" evidence="18">
    <location>
        <begin position="335"/>
        <end position="358"/>
    </location>
</feature>
<dbReference type="GO" id="GO:0003954">
    <property type="term" value="F:NADH dehydrogenase activity"/>
    <property type="evidence" value="ECO:0007669"/>
    <property type="project" value="TreeGrafter"/>
</dbReference>
<evidence type="ECO:0000256" key="5">
    <source>
        <dbReference type="ARBA" id="ARBA00022448"/>
    </source>
</evidence>
<feature type="domain" description="NADH dehydrogenase subunit 5 C-terminal" evidence="20">
    <location>
        <begin position="389"/>
        <end position="570"/>
    </location>
</feature>
<feature type="transmembrane region" description="Helical" evidence="18">
    <location>
        <begin position="370"/>
        <end position="395"/>
    </location>
</feature>
<feature type="transmembrane region" description="Helical" evidence="18">
    <location>
        <begin position="179"/>
        <end position="197"/>
    </location>
</feature>
<keyword evidence="8" id="KW-0999">Mitochondrion inner membrane</keyword>
<evidence type="ECO:0000259" key="19">
    <source>
        <dbReference type="Pfam" id="PF00361"/>
    </source>
</evidence>
<dbReference type="GO" id="GO:0015990">
    <property type="term" value="P:electron transport coupled proton transport"/>
    <property type="evidence" value="ECO:0007669"/>
    <property type="project" value="TreeGrafter"/>
</dbReference>
<gene>
    <name evidence="21" type="primary">ND5</name>
</gene>
<sequence>MCSLSFFILFFMSTIFLMIGVYYLMFDYSVFVEWELFSLNGSMVIMTFIFDWMSLIFMSFVMYISSLVIYYSNDYMYGEKNINRFIMIVLMFIFSMGLLIISPNLISILLGWDGLGLVSYCLVIYYQNVKSYNAGMLTALSNRIGDVAILISISWMLNFGSWNYIYYYDFICDSFEMKFITMLIILASMTKSAQIPFSSWLPAAMAAPTPVSALVHSSTLVTAGVYLLIRFSPMLMTYGFGSFLLLIGCMTMFMAGFGANFEFDLKKIIALSTLSQLGLMMSILSMGYSNLAFFHLLTHALFKALMFMCAGSMIHNLKDCQDIRYMGSIMNFMPLTSICFNVSSLSLCGMPFLAGFYSKDLILEVVCFNWMNLLIFFLFFFSTGLTASYSFRLFYYSMFDINNFFPSFSFNDKSYFISFGMIGLLLVAVFGGSMLSWLILPIPYMIILPWYLKFLTLFVVLFGFYFGYFFSKLFFTHDLISLNFLSLVMFSGSMWFMPFLSTNYISYLPLKFGYLSSKSFDYGWGELFGGQGFYSFFIYLINYIQSLYDSNFKVYLLTFIFWMLILFLLFFI</sequence>
<keyword evidence="5" id="KW-0813">Transport</keyword>
<keyword evidence="12" id="KW-0520">NAD</keyword>
<dbReference type="EMBL" id="MK903576">
    <property type="protein sequence ID" value="QOL00784.1"/>
    <property type="molecule type" value="Genomic_DNA"/>
</dbReference>
<geneLocation type="mitochondrion" evidence="21"/>
<feature type="transmembrane region" description="Helical" evidence="18">
    <location>
        <begin position="554"/>
        <end position="571"/>
    </location>
</feature>
<dbReference type="PRINTS" id="PR01434">
    <property type="entry name" value="NADHDHGNASE5"/>
</dbReference>
<evidence type="ECO:0000256" key="17">
    <source>
        <dbReference type="ARBA" id="ARBA00049551"/>
    </source>
</evidence>
<dbReference type="EC" id="7.1.1.2" evidence="3"/>
<feature type="transmembrane region" description="Helical" evidence="18">
    <location>
        <begin position="209"/>
        <end position="229"/>
    </location>
</feature>
<keyword evidence="7 18" id="KW-0812">Transmembrane</keyword>
<evidence type="ECO:0000256" key="11">
    <source>
        <dbReference type="ARBA" id="ARBA00022989"/>
    </source>
</evidence>
<keyword evidence="6" id="KW-0679">Respiratory chain</keyword>
<feature type="transmembrane region" description="Helical" evidence="18">
    <location>
        <begin position="235"/>
        <end position="256"/>
    </location>
</feature>
<dbReference type="Pfam" id="PF06455">
    <property type="entry name" value="NADH5_C"/>
    <property type="match status" value="1"/>
</dbReference>
<feature type="transmembrane region" description="Helical" evidence="18">
    <location>
        <begin position="7"/>
        <end position="25"/>
    </location>
</feature>
<evidence type="ECO:0000256" key="9">
    <source>
        <dbReference type="ARBA" id="ARBA00022967"/>
    </source>
</evidence>
<evidence type="ECO:0000256" key="3">
    <source>
        <dbReference type="ARBA" id="ARBA00012944"/>
    </source>
</evidence>
<evidence type="ECO:0000256" key="10">
    <source>
        <dbReference type="ARBA" id="ARBA00022982"/>
    </source>
</evidence>
<evidence type="ECO:0000256" key="12">
    <source>
        <dbReference type="ARBA" id="ARBA00023027"/>
    </source>
</evidence>
<keyword evidence="9" id="KW-1278">Translocase</keyword>
<keyword evidence="11 18" id="KW-1133">Transmembrane helix</keyword>
<evidence type="ECO:0000259" key="20">
    <source>
        <dbReference type="Pfam" id="PF06455"/>
    </source>
</evidence>
<evidence type="ECO:0000256" key="4">
    <source>
        <dbReference type="ARBA" id="ARBA00021096"/>
    </source>
</evidence>
<evidence type="ECO:0000313" key="21">
    <source>
        <dbReference type="EMBL" id="QOL00784.1"/>
    </source>
</evidence>
<evidence type="ECO:0000256" key="13">
    <source>
        <dbReference type="ARBA" id="ARBA00023075"/>
    </source>
</evidence>
<evidence type="ECO:0000256" key="18">
    <source>
        <dbReference type="SAM" id="Phobius"/>
    </source>
</evidence>
<keyword evidence="10" id="KW-0249">Electron transport</keyword>
<evidence type="ECO:0000256" key="6">
    <source>
        <dbReference type="ARBA" id="ARBA00022660"/>
    </source>
</evidence>
<dbReference type="GO" id="GO:0005743">
    <property type="term" value="C:mitochondrial inner membrane"/>
    <property type="evidence" value="ECO:0007669"/>
    <property type="project" value="UniProtKB-SubCell"/>
</dbReference>
<dbReference type="InterPro" id="IPR010934">
    <property type="entry name" value="NADH_DH_su5_C"/>
</dbReference>
<comment type="catalytic activity">
    <reaction evidence="17">
        <text>a ubiquinone + NADH + 5 H(+)(in) = a ubiquinol + NAD(+) + 4 H(+)(out)</text>
        <dbReference type="Rhea" id="RHEA:29091"/>
        <dbReference type="Rhea" id="RHEA-COMP:9565"/>
        <dbReference type="Rhea" id="RHEA-COMP:9566"/>
        <dbReference type="ChEBI" id="CHEBI:15378"/>
        <dbReference type="ChEBI" id="CHEBI:16389"/>
        <dbReference type="ChEBI" id="CHEBI:17976"/>
        <dbReference type="ChEBI" id="CHEBI:57540"/>
        <dbReference type="ChEBI" id="CHEBI:57945"/>
        <dbReference type="EC" id="7.1.1.2"/>
    </reaction>
</comment>
<name>A0A7L9QCU2_9ORTH</name>
<dbReference type="PANTHER" id="PTHR42829:SF2">
    <property type="entry name" value="NADH-UBIQUINONE OXIDOREDUCTASE CHAIN 5"/>
    <property type="match status" value="1"/>
</dbReference>
<evidence type="ECO:0000256" key="1">
    <source>
        <dbReference type="ARBA" id="ARBA00003257"/>
    </source>
</evidence>
<dbReference type="InterPro" id="IPR003945">
    <property type="entry name" value="NU5C-like"/>
</dbReference>
<dbReference type="AlphaFoldDB" id="A0A7L9QCU2"/>